<proteinExistence type="predicted"/>
<sequence length="104" mass="11990">MNPHDRAYKQLFQNKKLLELLFTPEILGAEWGDLLDFNQEKLPPAGSELRAKHKPLPHNNLAALLFLLEHNSDYHEAQVLLRELDQQSASYRKLRRAIISGCAM</sequence>
<reference evidence="1" key="2">
    <citation type="submission" date="2021-04" db="EMBL/GenBank/DDBJ databases">
        <authorList>
            <person name="Gilroy R."/>
        </authorList>
    </citation>
    <scope>NUCLEOTIDE SEQUENCE</scope>
    <source>
        <strain evidence="1">9264</strain>
    </source>
</reference>
<gene>
    <name evidence="1" type="ORF">H9906_00520</name>
</gene>
<protein>
    <submittedName>
        <fullName evidence="1">Uncharacterized protein</fullName>
    </submittedName>
</protein>
<evidence type="ECO:0000313" key="1">
    <source>
        <dbReference type="EMBL" id="HJD43497.1"/>
    </source>
</evidence>
<accession>A0A9D2RH39</accession>
<reference evidence="1" key="1">
    <citation type="journal article" date="2021" name="PeerJ">
        <title>Extensive microbial diversity within the chicken gut microbiome revealed by metagenomics and culture.</title>
        <authorList>
            <person name="Gilroy R."/>
            <person name="Ravi A."/>
            <person name="Getino M."/>
            <person name="Pursley I."/>
            <person name="Horton D.L."/>
            <person name="Alikhan N.F."/>
            <person name="Baker D."/>
            <person name="Gharbi K."/>
            <person name="Hall N."/>
            <person name="Watson M."/>
            <person name="Adriaenssens E.M."/>
            <person name="Foster-Nyarko E."/>
            <person name="Jarju S."/>
            <person name="Secka A."/>
            <person name="Antonio M."/>
            <person name="Oren A."/>
            <person name="Chaudhuri R.R."/>
            <person name="La Ragione R."/>
            <person name="Hildebrand F."/>
            <person name="Pallen M.J."/>
        </authorList>
    </citation>
    <scope>NUCLEOTIDE SEQUENCE</scope>
    <source>
        <strain evidence="1">9264</strain>
    </source>
</reference>
<dbReference type="EMBL" id="DWUQ01000010">
    <property type="protein sequence ID" value="HJD43497.1"/>
    <property type="molecule type" value="Genomic_DNA"/>
</dbReference>
<dbReference type="AlphaFoldDB" id="A0A9D2RH39"/>
<name>A0A9D2RH39_9BURK</name>
<organism evidence="1 2">
    <name type="scientific">Candidatus Paenalcaligenes intestinipullorum</name>
    <dbReference type="NCBI Taxonomy" id="2838718"/>
    <lineage>
        <taxon>Bacteria</taxon>
        <taxon>Pseudomonadati</taxon>
        <taxon>Pseudomonadota</taxon>
        <taxon>Betaproteobacteria</taxon>
        <taxon>Burkholderiales</taxon>
        <taxon>Alcaligenaceae</taxon>
        <taxon>Paenalcaligenes</taxon>
    </lineage>
</organism>
<evidence type="ECO:0000313" key="2">
    <source>
        <dbReference type="Proteomes" id="UP000823889"/>
    </source>
</evidence>
<dbReference type="Proteomes" id="UP000823889">
    <property type="component" value="Unassembled WGS sequence"/>
</dbReference>
<comment type="caution">
    <text evidence="1">The sequence shown here is derived from an EMBL/GenBank/DDBJ whole genome shotgun (WGS) entry which is preliminary data.</text>
</comment>